<dbReference type="PANTHER" id="PTHR31190">
    <property type="entry name" value="DNA-BINDING DOMAIN"/>
    <property type="match status" value="1"/>
</dbReference>
<protein>
    <recommendedName>
        <fullName evidence="8">AP2/ERF domain-containing protein</fullName>
    </recommendedName>
</protein>
<comment type="caution">
    <text evidence="9">The sequence shown here is derived from an EMBL/GenBank/DDBJ whole genome shotgun (WGS) entry which is preliminary data.</text>
</comment>
<keyword evidence="4" id="KW-0238">DNA-binding</keyword>
<feature type="compositionally biased region" description="Pro residues" evidence="7">
    <location>
        <begin position="130"/>
        <end position="139"/>
    </location>
</feature>
<evidence type="ECO:0000256" key="6">
    <source>
        <dbReference type="ARBA" id="ARBA00023242"/>
    </source>
</evidence>
<evidence type="ECO:0000256" key="1">
    <source>
        <dbReference type="ARBA" id="ARBA00004123"/>
    </source>
</evidence>
<evidence type="ECO:0000313" key="9">
    <source>
        <dbReference type="EMBL" id="KAL3812952.1"/>
    </source>
</evidence>
<feature type="domain" description="AP2/ERF" evidence="8">
    <location>
        <begin position="71"/>
        <end position="128"/>
    </location>
</feature>
<dbReference type="Pfam" id="PF00847">
    <property type="entry name" value="AP2"/>
    <property type="match status" value="1"/>
</dbReference>
<dbReference type="Proteomes" id="UP001634393">
    <property type="component" value="Unassembled WGS sequence"/>
</dbReference>
<dbReference type="InterPro" id="IPR036955">
    <property type="entry name" value="AP2/ERF_dom_sf"/>
</dbReference>
<evidence type="ECO:0000259" key="8">
    <source>
        <dbReference type="PROSITE" id="PS51032"/>
    </source>
</evidence>
<keyword evidence="5" id="KW-0804">Transcription</keyword>
<sequence length="214" mass="24469">MCGGAIISDDPIIKKRGKLTTQELWAEIDTISHLWGFDKPEESHNKPGPTNEGRKENKIKKSNEKRPRKNMYRGIRQRPWGKWAAEIRDPKKGSRVWLGTFNSAEEAARAYDEAAKRIRGDKAKLNFPNDEPPTPPQQPPAKRQCVVPEPPPQCPSPYELIIKDELSSLESFLLEPVPEFPTQFGIEEPVVDPVDLWMMEEFADTDTDQQSLFF</sequence>
<dbReference type="GO" id="GO:0006952">
    <property type="term" value="P:defense response"/>
    <property type="evidence" value="ECO:0007669"/>
    <property type="project" value="UniProtKB-KW"/>
</dbReference>
<dbReference type="PROSITE" id="PS51032">
    <property type="entry name" value="AP2_ERF"/>
    <property type="match status" value="1"/>
</dbReference>
<dbReference type="GO" id="GO:0003677">
    <property type="term" value="F:DNA binding"/>
    <property type="evidence" value="ECO:0007669"/>
    <property type="project" value="UniProtKB-KW"/>
</dbReference>
<dbReference type="GO" id="GO:0005634">
    <property type="term" value="C:nucleus"/>
    <property type="evidence" value="ECO:0007669"/>
    <property type="project" value="UniProtKB-SubCell"/>
</dbReference>
<dbReference type="PANTHER" id="PTHR31190:SF142">
    <property type="entry name" value="ETHYLENE-RESPONSIVE TRANSCRIPTION FACTOR RAP2-3"/>
    <property type="match status" value="1"/>
</dbReference>
<dbReference type="InterPro" id="IPR016177">
    <property type="entry name" value="DNA-bd_dom_sf"/>
</dbReference>
<evidence type="ECO:0000256" key="2">
    <source>
        <dbReference type="ARBA" id="ARBA00022821"/>
    </source>
</evidence>
<evidence type="ECO:0000256" key="5">
    <source>
        <dbReference type="ARBA" id="ARBA00023163"/>
    </source>
</evidence>
<dbReference type="InterPro" id="IPR001471">
    <property type="entry name" value="AP2/ERF_dom"/>
</dbReference>
<name>A0ABD3RIX0_9LAMI</name>
<dbReference type="FunFam" id="3.30.730.10:FF:000001">
    <property type="entry name" value="Ethylene-responsive transcription factor 2"/>
    <property type="match status" value="1"/>
</dbReference>
<dbReference type="EMBL" id="JBJXBP010000008">
    <property type="protein sequence ID" value="KAL3812952.1"/>
    <property type="molecule type" value="Genomic_DNA"/>
</dbReference>
<accession>A0ABD3RIX0</accession>
<evidence type="ECO:0000256" key="3">
    <source>
        <dbReference type="ARBA" id="ARBA00023015"/>
    </source>
</evidence>
<feature type="compositionally biased region" description="Basic and acidic residues" evidence="7">
    <location>
        <begin position="36"/>
        <end position="45"/>
    </location>
</feature>
<dbReference type="PRINTS" id="PR00367">
    <property type="entry name" value="ETHRSPELEMNT"/>
</dbReference>
<proteinExistence type="predicted"/>
<evidence type="ECO:0000313" key="10">
    <source>
        <dbReference type="Proteomes" id="UP001634393"/>
    </source>
</evidence>
<keyword evidence="10" id="KW-1185">Reference proteome</keyword>
<dbReference type="SMART" id="SM00380">
    <property type="entry name" value="AP2"/>
    <property type="match status" value="1"/>
</dbReference>
<reference evidence="9 10" key="1">
    <citation type="submission" date="2024-12" db="EMBL/GenBank/DDBJ databases">
        <title>The unique morphological basis and parallel evolutionary history of personate flowers in Penstemon.</title>
        <authorList>
            <person name="Depatie T.H."/>
            <person name="Wessinger C.A."/>
        </authorList>
    </citation>
    <scope>NUCLEOTIDE SEQUENCE [LARGE SCALE GENOMIC DNA]</scope>
    <source>
        <strain evidence="9">WTNN_2</strain>
        <tissue evidence="9">Leaf</tissue>
    </source>
</reference>
<feature type="compositionally biased region" description="Basic and acidic residues" evidence="7">
    <location>
        <begin position="52"/>
        <end position="65"/>
    </location>
</feature>
<dbReference type="CDD" id="cd00018">
    <property type="entry name" value="AP2"/>
    <property type="match status" value="1"/>
</dbReference>
<keyword evidence="6" id="KW-0539">Nucleus</keyword>
<dbReference type="SUPFAM" id="SSF54171">
    <property type="entry name" value="DNA-binding domain"/>
    <property type="match status" value="1"/>
</dbReference>
<dbReference type="Gene3D" id="3.30.730.10">
    <property type="entry name" value="AP2/ERF domain"/>
    <property type="match status" value="1"/>
</dbReference>
<dbReference type="AlphaFoldDB" id="A0ABD3RIX0"/>
<gene>
    <name evidence="9" type="ORF">ACJIZ3_014220</name>
</gene>
<keyword evidence="2" id="KW-0611">Plant defense</keyword>
<evidence type="ECO:0000256" key="7">
    <source>
        <dbReference type="SAM" id="MobiDB-lite"/>
    </source>
</evidence>
<feature type="region of interest" description="Disordered" evidence="7">
    <location>
        <begin position="36"/>
        <end position="75"/>
    </location>
</feature>
<organism evidence="9 10">
    <name type="scientific">Penstemon smallii</name>
    <dbReference type="NCBI Taxonomy" id="265156"/>
    <lineage>
        <taxon>Eukaryota</taxon>
        <taxon>Viridiplantae</taxon>
        <taxon>Streptophyta</taxon>
        <taxon>Embryophyta</taxon>
        <taxon>Tracheophyta</taxon>
        <taxon>Spermatophyta</taxon>
        <taxon>Magnoliopsida</taxon>
        <taxon>eudicotyledons</taxon>
        <taxon>Gunneridae</taxon>
        <taxon>Pentapetalae</taxon>
        <taxon>asterids</taxon>
        <taxon>lamiids</taxon>
        <taxon>Lamiales</taxon>
        <taxon>Plantaginaceae</taxon>
        <taxon>Cheloneae</taxon>
        <taxon>Penstemon</taxon>
    </lineage>
</organism>
<keyword evidence="3" id="KW-0805">Transcription regulation</keyword>
<dbReference type="InterPro" id="IPR044808">
    <property type="entry name" value="ERF_plant"/>
</dbReference>
<evidence type="ECO:0000256" key="4">
    <source>
        <dbReference type="ARBA" id="ARBA00023125"/>
    </source>
</evidence>
<comment type="subcellular location">
    <subcellularLocation>
        <location evidence="1">Nucleus</location>
    </subcellularLocation>
</comment>
<feature type="region of interest" description="Disordered" evidence="7">
    <location>
        <begin position="119"/>
        <end position="150"/>
    </location>
</feature>